<protein>
    <submittedName>
        <fullName evidence="2">Alpha/beta hydrolase</fullName>
    </submittedName>
</protein>
<proteinExistence type="predicted"/>
<dbReference type="GO" id="GO:0016787">
    <property type="term" value="F:hydrolase activity"/>
    <property type="evidence" value="ECO:0007669"/>
    <property type="project" value="UniProtKB-KW"/>
</dbReference>
<dbReference type="SUPFAM" id="SSF53474">
    <property type="entry name" value="alpha/beta-Hydrolases"/>
    <property type="match status" value="1"/>
</dbReference>
<comment type="caution">
    <text evidence="2">The sequence shown here is derived from an EMBL/GenBank/DDBJ whole genome shotgun (WGS) entry which is preliminary data.</text>
</comment>
<evidence type="ECO:0000313" key="3">
    <source>
        <dbReference type="Proteomes" id="UP001301728"/>
    </source>
</evidence>
<organism evidence="2 3">
    <name type="scientific">Limnoraphis robusta CCNP1315</name>
    <dbReference type="NCBI Taxonomy" id="3110306"/>
    <lineage>
        <taxon>Bacteria</taxon>
        <taxon>Bacillati</taxon>
        <taxon>Cyanobacteriota</taxon>
        <taxon>Cyanophyceae</taxon>
        <taxon>Oscillatoriophycideae</taxon>
        <taxon>Oscillatoriales</taxon>
        <taxon>Sirenicapillariaceae</taxon>
        <taxon>Limnoraphis</taxon>
    </lineage>
</organism>
<feature type="domain" description="AB hydrolase-1" evidence="1">
    <location>
        <begin position="59"/>
        <end position="294"/>
    </location>
</feature>
<name>A0ABU5TRZ6_9CYAN</name>
<dbReference type="RefSeq" id="WP_323220263.1">
    <property type="nucleotide sequence ID" value="NZ_JAYGHT010000001.1"/>
</dbReference>
<reference evidence="2 3" key="1">
    <citation type="submission" date="2023-12" db="EMBL/GenBank/DDBJ databases">
        <title>Baltic Sea Cyanobacteria.</title>
        <authorList>
            <person name="Delbaje E."/>
            <person name="Fewer D.P."/>
            <person name="Shishido T.K."/>
        </authorList>
    </citation>
    <scope>NUCLEOTIDE SEQUENCE [LARGE SCALE GENOMIC DNA]</scope>
    <source>
        <strain evidence="2 3">CCNP 1315</strain>
    </source>
</reference>
<evidence type="ECO:0000259" key="1">
    <source>
        <dbReference type="Pfam" id="PF12697"/>
    </source>
</evidence>
<dbReference type="EMBL" id="JAYGHT010000001">
    <property type="protein sequence ID" value="MEA5517485.1"/>
    <property type="molecule type" value="Genomic_DNA"/>
</dbReference>
<dbReference type="InterPro" id="IPR029058">
    <property type="entry name" value="AB_hydrolase_fold"/>
</dbReference>
<dbReference type="Pfam" id="PF12697">
    <property type="entry name" value="Abhydrolase_6"/>
    <property type="match status" value="1"/>
</dbReference>
<dbReference type="InterPro" id="IPR000073">
    <property type="entry name" value="AB_hydrolase_1"/>
</dbReference>
<dbReference type="PANTHER" id="PTHR47914:SF1">
    <property type="entry name" value="ALPHA_BETA-HYDROLASES SUPERFAMILY PROTEIN"/>
    <property type="match status" value="1"/>
</dbReference>
<keyword evidence="2" id="KW-0378">Hydrolase</keyword>
<keyword evidence="3" id="KW-1185">Reference proteome</keyword>
<evidence type="ECO:0000313" key="2">
    <source>
        <dbReference type="EMBL" id="MEA5517485.1"/>
    </source>
</evidence>
<gene>
    <name evidence="2" type="ORF">VB854_00840</name>
</gene>
<sequence length="303" mass="32977">MTVLTNTATTPLRPQIGGAVETWVWQGEQPVTVVYETLGQGDPVLLLPAMSTVSTRGEMAGLAQRLAPQFQAIALDWPGFGDSDRLPLQYQASLYDQFLQDFVNSVCQTPLKVIAAGHSAGYVMKLAASQPGLFAKIVLVAPTWRGPLPTMGASPAVSGTVRNLVRSPIFGQLLYKLNTTPAFLRLMYRRHVYTDSTRLTPEFMREKWNITQQPGARFAPAAFVTGTLDPASGREEFLNWFQPLPAPIMVIVSDQAPPGSKAEMQAIANLEGVEVRHLSGSLGLHEEHPSAVLEAVQPFLQQG</sequence>
<dbReference type="Gene3D" id="3.40.50.1820">
    <property type="entry name" value="alpha/beta hydrolase"/>
    <property type="match status" value="1"/>
</dbReference>
<accession>A0ABU5TRZ6</accession>
<dbReference type="PANTHER" id="PTHR47914">
    <property type="entry name" value="ALPHA/BETA-HYDROLASES SUPERFAMILY PROTEIN"/>
    <property type="match status" value="1"/>
</dbReference>
<dbReference type="Proteomes" id="UP001301728">
    <property type="component" value="Unassembled WGS sequence"/>
</dbReference>